<dbReference type="SUPFAM" id="SSF52540">
    <property type="entry name" value="P-loop containing nucleoside triphosphate hydrolases"/>
    <property type="match status" value="1"/>
</dbReference>
<gene>
    <name evidence="8" type="ORF">CW354_08795</name>
</gene>
<dbReference type="OrthoDB" id="9805148at2"/>
<evidence type="ECO:0000259" key="7">
    <source>
        <dbReference type="Pfam" id="PF02562"/>
    </source>
</evidence>
<dbReference type="GO" id="GO:0005524">
    <property type="term" value="F:ATP binding"/>
    <property type="evidence" value="ECO:0007669"/>
    <property type="project" value="UniProtKB-KW"/>
</dbReference>
<dbReference type="AlphaFoldDB" id="A0A2S7K8L3"/>
<reference evidence="8 9" key="1">
    <citation type="submission" date="2017-12" db="EMBL/GenBank/DDBJ databases">
        <authorList>
            <person name="Hurst M.R.H."/>
        </authorList>
    </citation>
    <scope>NUCLEOTIDE SEQUENCE [LARGE SCALE GENOMIC DNA]</scope>
    <source>
        <strain evidence="8 9">SY-3-19</strain>
    </source>
</reference>
<comment type="caution">
    <text evidence="8">The sequence shown here is derived from an EMBL/GenBank/DDBJ whole genome shotgun (WGS) entry which is preliminary data.</text>
</comment>
<keyword evidence="3" id="KW-0963">Cytoplasm</keyword>
<evidence type="ECO:0000256" key="1">
    <source>
        <dbReference type="ARBA" id="ARBA00004496"/>
    </source>
</evidence>
<proteinExistence type="inferred from homology"/>
<dbReference type="GO" id="GO:0005829">
    <property type="term" value="C:cytosol"/>
    <property type="evidence" value="ECO:0007669"/>
    <property type="project" value="TreeGrafter"/>
</dbReference>
<comment type="similarity">
    <text evidence="2">Belongs to the PhoH family.</text>
</comment>
<evidence type="ECO:0000256" key="4">
    <source>
        <dbReference type="ARBA" id="ARBA00022741"/>
    </source>
</evidence>
<organism evidence="8 9">
    <name type="scientific">Hyphococcus luteus</name>
    <dbReference type="NCBI Taxonomy" id="2058213"/>
    <lineage>
        <taxon>Bacteria</taxon>
        <taxon>Pseudomonadati</taxon>
        <taxon>Pseudomonadota</taxon>
        <taxon>Alphaproteobacteria</taxon>
        <taxon>Parvularculales</taxon>
        <taxon>Parvularculaceae</taxon>
        <taxon>Hyphococcus</taxon>
    </lineage>
</organism>
<name>A0A2S7K8L3_9PROT</name>
<keyword evidence="5" id="KW-0067">ATP-binding</keyword>
<dbReference type="InterPro" id="IPR003714">
    <property type="entry name" value="PhoH"/>
</dbReference>
<evidence type="ECO:0000256" key="3">
    <source>
        <dbReference type="ARBA" id="ARBA00022490"/>
    </source>
</evidence>
<dbReference type="Gene3D" id="3.40.50.300">
    <property type="entry name" value="P-loop containing nucleotide triphosphate hydrolases"/>
    <property type="match status" value="1"/>
</dbReference>
<comment type="subcellular location">
    <subcellularLocation>
        <location evidence="1">Cytoplasm</location>
    </subcellularLocation>
</comment>
<evidence type="ECO:0000313" key="8">
    <source>
        <dbReference type="EMBL" id="PQA88830.1"/>
    </source>
</evidence>
<protein>
    <recommendedName>
        <fullName evidence="6">PhoH-like protein</fullName>
    </recommendedName>
</protein>
<dbReference type="Proteomes" id="UP000239504">
    <property type="component" value="Unassembled WGS sequence"/>
</dbReference>
<dbReference type="Pfam" id="PF02562">
    <property type="entry name" value="PhoH"/>
    <property type="match status" value="1"/>
</dbReference>
<dbReference type="FunFam" id="3.40.50.300:FF:000013">
    <property type="entry name" value="PhoH family ATPase"/>
    <property type="match status" value="1"/>
</dbReference>
<evidence type="ECO:0000313" key="9">
    <source>
        <dbReference type="Proteomes" id="UP000239504"/>
    </source>
</evidence>
<evidence type="ECO:0000256" key="5">
    <source>
        <dbReference type="ARBA" id="ARBA00022840"/>
    </source>
</evidence>
<dbReference type="InterPro" id="IPR051451">
    <property type="entry name" value="PhoH2-like"/>
</dbReference>
<dbReference type="EMBL" id="PJCH01000005">
    <property type="protein sequence ID" value="PQA88830.1"/>
    <property type="molecule type" value="Genomic_DNA"/>
</dbReference>
<sequence length="314" mass="33636">MEHIDFDDNLLVAALSGEHDAHLVLLENALGVRIDPKGNRFAVSGPPAARERAIAALSALYAKLARGETVAEGEVRAAAKLSEAPAEVHAMKPGIKTPKRLISARTANQAAYLRALGENDLTFGVGPAGTGKTYLAVAHAVSLLLSGKVERVILSRPALEAGERLGFLPGEMKEKLDPYMRPLYDALHDMMHADYVERRMAAGDIEIAPLAFMRGRTLARAAVILDEAQNATPAQMKMFLTRLGEGAHMAITGDPSQTDLPSGEMSGLADALGVLAGLRGVAEIRFEAADVIRHPLVARIIDAYDKRARRSSRP</sequence>
<dbReference type="InterPro" id="IPR027417">
    <property type="entry name" value="P-loop_NTPase"/>
</dbReference>
<dbReference type="PANTHER" id="PTHR30473:SF1">
    <property type="entry name" value="PHOH-LIKE PROTEIN"/>
    <property type="match status" value="1"/>
</dbReference>
<evidence type="ECO:0000256" key="2">
    <source>
        <dbReference type="ARBA" id="ARBA00010393"/>
    </source>
</evidence>
<accession>A0A2S7K8L3</accession>
<keyword evidence="4" id="KW-0547">Nucleotide-binding</keyword>
<evidence type="ECO:0000256" key="6">
    <source>
        <dbReference type="ARBA" id="ARBA00039970"/>
    </source>
</evidence>
<dbReference type="PANTHER" id="PTHR30473">
    <property type="entry name" value="PROTEIN PHOH"/>
    <property type="match status" value="1"/>
</dbReference>
<feature type="domain" description="PhoH-like protein" evidence="7">
    <location>
        <begin position="102"/>
        <end position="305"/>
    </location>
</feature>
<keyword evidence="9" id="KW-1185">Reference proteome</keyword>